<feature type="region of interest" description="Disordered" evidence="1">
    <location>
        <begin position="162"/>
        <end position="187"/>
    </location>
</feature>
<evidence type="ECO:0000256" key="1">
    <source>
        <dbReference type="SAM" id="MobiDB-lite"/>
    </source>
</evidence>
<dbReference type="eggNOG" id="COG0457">
    <property type="taxonomic scope" value="Bacteria"/>
</dbReference>
<gene>
    <name evidence="2" type="ORF">NT2_12_00470</name>
</gene>
<protein>
    <submittedName>
        <fullName evidence="2">Uncharacterized protein</fullName>
    </submittedName>
</protein>
<dbReference type="Gene3D" id="1.25.40.10">
    <property type="entry name" value="Tetratricopeptide repeat domain"/>
    <property type="match status" value="1"/>
</dbReference>
<evidence type="ECO:0000313" key="2">
    <source>
        <dbReference type="EMBL" id="GAD50783.1"/>
    </source>
</evidence>
<accession>U3A7Q8</accession>
<dbReference type="SUPFAM" id="SSF48452">
    <property type="entry name" value="TPR-like"/>
    <property type="match status" value="1"/>
</dbReference>
<dbReference type="InterPro" id="IPR011990">
    <property type="entry name" value="TPR-like_helical_dom_sf"/>
</dbReference>
<dbReference type="RefSeq" id="WP_021691601.1">
    <property type="nucleotide sequence ID" value="NZ_BASZ01000012.1"/>
</dbReference>
<reference evidence="2 3" key="1">
    <citation type="submission" date="2013-09" db="EMBL/GenBank/DDBJ databases">
        <title>Whole genome shotgun sequence of Novosphingobium tardaugens NBRC 16725.</title>
        <authorList>
            <person name="Isaki S."/>
            <person name="Hosoyama A."/>
            <person name="Tsuchikane K."/>
            <person name="Katsumata H."/>
            <person name="Ando Y."/>
            <person name="Yamazaki S."/>
            <person name="Fujita N."/>
        </authorList>
    </citation>
    <scope>NUCLEOTIDE SEQUENCE [LARGE SCALE GENOMIC DNA]</scope>
    <source>
        <strain evidence="2 3">NBRC 16725</strain>
    </source>
</reference>
<dbReference type="AlphaFoldDB" id="U3A7Q8"/>
<dbReference type="OrthoDB" id="7508099at2"/>
<dbReference type="KEGG" id="ntd:EGO55_10975"/>
<dbReference type="EMBL" id="BASZ01000012">
    <property type="protein sequence ID" value="GAD50783.1"/>
    <property type="molecule type" value="Genomic_DNA"/>
</dbReference>
<evidence type="ECO:0000313" key="3">
    <source>
        <dbReference type="Proteomes" id="UP000016568"/>
    </source>
</evidence>
<dbReference type="Proteomes" id="UP000016568">
    <property type="component" value="Unassembled WGS sequence"/>
</dbReference>
<name>U3A7Q8_9SPHN</name>
<keyword evidence="3" id="KW-1185">Reference proteome</keyword>
<comment type="caution">
    <text evidence="2">The sequence shown here is derived from an EMBL/GenBank/DDBJ whole genome shotgun (WGS) entry which is preliminary data.</text>
</comment>
<organism evidence="2 3">
    <name type="scientific">Caenibius tardaugens NBRC 16725</name>
    <dbReference type="NCBI Taxonomy" id="1219035"/>
    <lineage>
        <taxon>Bacteria</taxon>
        <taxon>Pseudomonadati</taxon>
        <taxon>Pseudomonadota</taxon>
        <taxon>Alphaproteobacteria</taxon>
        <taxon>Sphingomonadales</taxon>
        <taxon>Erythrobacteraceae</taxon>
        <taxon>Caenibius</taxon>
    </lineage>
</organism>
<sequence length="187" mass="20486">MNMCSDAEIAALVEMIQHEGHDDLAEVDALAARYPDDPRLHFMRGSILAGRSRAIEAHAALTRAVALAPDFHIARYQLGFFELTSGEVDHALATWGPLLRLPEAHYLRQFVEGLTHLVRDEFAEAIVRMEAGLALNQENPPLNADIRLLIGECEKLARGETAALPPDSDQSLTSLMLGQFGPGGTRH</sequence>
<proteinExistence type="predicted"/>